<feature type="region of interest" description="Disordered" evidence="1">
    <location>
        <begin position="271"/>
        <end position="317"/>
    </location>
</feature>
<name>A0A031J9D6_9SPHN</name>
<reference evidence="2 3" key="1">
    <citation type="submission" date="2014-03" db="EMBL/GenBank/DDBJ databases">
        <title>Whole genome sequence of Novosphingobium resinovorum KF1.</title>
        <authorList>
            <person name="Gan H.M."/>
            <person name="Gan H.Y."/>
            <person name="Chew T.H."/>
            <person name="Savka M.A."/>
        </authorList>
    </citation>
    <scope>NUCLEOTIDE SEQUENCE [LARGE SCALE GENOMIC DNA]</scope>
    <source>
        <strain evidence="2 3">KF1</strain>
    </source>
</reference>
<proteinExistence type="predicted"/>
<sequence length="524" mass="56113">MDHRVAHFDARRPAVDEDASNLALQHRQQQRGLRLVLGVEDQGGGELAFEGGDDLERLGHVGDGDDQRGGAEDFRAQRRIGEEIGRRGAEQGALRLMRAGRLDAACEGGYSAVARQRAHALDIGRVDARRQHVLRRAAAHRRRGRGEEGIEIRPVDGDDEAGIGAELPGAHRQRADEGRAQRFGTRGEGGGEQHDRVDRTHLGIDRDRLGPGRGGAHQRHAAGARSGEADRLDAVVGDQRGACLTRGGEVGEHALGQMTQRHRALDGAGHQFAGAGMGRVTLDDNRTTRREGGGGVSARDREGEGEVAGAEHHDRAKRDLAHAQVRARQRRALGQGGIDGEARPAAFTQDLREKAQLAGGAAPLALDTGAGKARLGYGAFDQDVADRHDLIGDGFEEDSAGFRVQFGEGDRGLVGQRTGAFHFRQACGGEAWFQRRAGRGVDGGIACLRVGFLAADEYGAGNHCCIPSGQGFARPFRTSIPDLPEAPRCIAAAGLHRRPNMNDSAIFQEEDCQWLVIDRGAGRA</sequence>
<feature type="compositionally biased region" description="Basic and acidic residues" evidence="1">
    <location>
        <begin position="281"/>
        <end position="317"/>
    </location>
</feature>
<evidence type="ECO:0000256" key="1">
    <source>
        <dbReference type="SAM" id="MobiDB-lite"/>
    </source>
</evidence>
<evidence type="ECO:0000313" key="2">
    <source>
        <dbReference type="EMBL" id="EZP69853.1"/>
    </source>
</evidence>
<organism evidence="2 3">
    <name type="scientific">Novosphingobium resinovorum</name>
    <dbReference type="NCBI Taxonomy" id="158500"/>
    <lineage>
        <taxon>Bacteria</taxon>
        <taxon>Pseudomonadati</taxon>
        <taxon>Pseudomonadota</taxon>
        <taxon>Alphaproteobacteria</taxon>
        <taxon>Sphingomonadales</taxon>
        <taxon>Sphingomonadaceae</taxon>
        <taxon>Novosphingobium</taxon>
    </lineage>
</organism>
<gene>
    <name evidence="2" type="ORF">BV97_05537</name>
</gene>
<evidence type="ECO:0000313" key="3">
    <source>
        <dbReference type="Proteomes" id="UP000024329"/>
    </source>
</evidence>
<dbReference type="AlphaFoldDB" id="A0A031J9D6"/>
<comment type="caution">
    <text evidence="2">The sequence shown here is derived from an EMBL/GenBank/DDBJ whole genome shotgun (WGS) entry which is preliminary data.</text>
</comment>
<dbReference type="PATRIC" id="fig|158500.4.peg.5612"/>
<dbReference type="Proteomes" id="UP000024329">
    <property type="component" value="Unassembled WGS sequence"/>
</dbReference>
<protein>
    <submittedName>
        <fullName evidence="2">Uncharacterized protein</fullName>
    </submittedName>
</protein>
<dbReference type="EMBL" id="JFYZ01000072">
    <property type="protein sequence ID" value="EZP69853.1"/>
    <property type="molecule type" value="Genomic_DNA"/>
</dbReference>
<feature type="compositionally biased region" description="Basic and acidic residues" evidence="1">
    <location>
        <begin position="189"/>
        <end position="210"/>
    </location>
</feature>
<accession>A0A031J9D6</accession>
<dbReference type="eggNOG" id="ENOG502ZX0Z">
    <property type="taxonomic scope" value="Bacteria"/>
</dbReference>
<feature type="region of interest" description="Disordered" evidence="1">
    <location>
        <begin position="152"/>
        <end position="229"/>
    </location>
</feature>